<accession>A0AAV3NJ90</accession>
<name>A0AAV3NJ90_LITER</name>
<dbReference type="Gene3D" id="2.40.50.140">
    <property type="entry name" value="Nucleic acid-binding proteins"/>
    <property type="match status" value="1"/>
</dbReference>
<dbReference type="InterPro" id="IPR012340">
    <property type="entry name" value="NA-bd_OB-fold"/>
</dbReference>
<dbReference type="EMBL" id="BAABME010000052">
    <property type="protein sequence ID" value="GAA0139028.1"/>
    <property type="molecule type" value="Genomic_DNA"/>
</dbReference>
<reference evidence="2 3" key="1">
    <citation type="submission" date="2024-01" db="EMBL/GenBank/DDBJ databases">
        <title>The complete chloroplast genome sequence of Lithospermum erythrorhizon: insights into the phylogenetic relationship among Boraginaceae species and the maternal lineages of purple gromwells.</title>
        <authorList>
            <person name="Okada T."/>
            <person name="Watanabe K."/>
        </authorList>
    </citation>
    <scope>NUCLEOTIDE SEQUENCE [LARGE SCALE GENOMIC DNA]</scope>
</reference>
<gene>
    <name evidence="2" type="ORF">LIER_00659</name>
</gene>
<feature type="region of interest" description="Disordered" evidence="1">
    <location>
        <begin position="125"/>
        <end position="158"/>
    </location>
</feature>
<protein>
    <submittedName>
        <fullName evidence="2">Uncharacterized protein</fullName>
    </submittedName>
</protein>
<proteinExistence type="predicted"/>
<organism evidence="2 3">
    <name type="scientific">Lithospermum erythrorhizon</name>
    <name type="common">Purple gromwell</name>
    <name type="synonym">Lithospermum officinale var. erythrorhizon</name>
    <dbReference type="NCBI Taxonomy" id="34254"/>
    <lineage>
        <taxon>Eukaryota</taxon>
        <taxon>Viridiplantae</taxon>
        <taxon>Streptophyta</taxon>
        <taxon>Embryophyta</taxon>
        <taxon>Tracheophyta</taxon>
        <taxon>Spermatophyta</taxon>
        <taxon>Magnoliopsida</taxon>
        <taxon>eudicotyledons</taxon>
        <taxon>Gunneridae</taxon>
        <taxon>Pentapetalae</taxon>
        <taxon>asterids</taxon>
        <taxon>lamiids</taxon>
        <taxon>Boraginales</taxon>
        <taxon>Boraginaceae</taxon>
        <taxon>Boraginoideae</taxon>
        <taxon>Lithospermeae</taxon>
        <taxon>Lithospermum</taxon>
    </lineage>
</organism>
<comment type="caution">
    <text evidence="2">The sequence shown here is derived from an EMBL/GenBank/DDBJ whole genome shotgun (WGS) entry which is preliminary data.</text>
</comment>
<evidence type="ECO:0000256" key="1">
    <source>
        <dbReference type="SAM" id="MobiDB-lite"/>
    </source>
</evidence>
<dbReference type="AlphaFoldDB" id="A0AAV3NJ90"/>
<feature type="compositionally biased region" description="Basic and acidic residues" evidence="1">
    <location>
        <begin position="125"/>
        <end position="135"/>
    </location>
</feature>
<dbReference type="Proteomes" id="UP001454036">
    <property type="component" value="Unassembled WGS sequence"/>
</dbReference>
<evidence type="ECO:0000313" key="2">
    <source>
        <dbReference type="EMBL" id="GAA0139028.1"/>
    </source>
</evidence>
<sequence>MHKESHKNISQDRMFYLNLNVVFESHTTNVTLFGEVPDVLAGCSVKEYIDCFEKDPINSQKYEQLGKSVWKEYKFLFKLDKSNVKGDKFSTIVEAVELLTNEYPIDDNNTKTMVDVKSKKNGAKEVAKIEKKDPQATKNKRGRPKKVNLQASRESSKYVDVVKDDDDRTTLLDIMKTKKIKQEKKMSN</sequence>
<keyword evidence="3" id="KW-1185">Reference proteome</keyword>
<evidence type="ECO:0000313" key="3">
    <source>
        <dbReference type="Proteomes" id="UP001454036"/>
    </source>
</evidence>